<evidence type="ECO:0000256" key="4">
    <source>
        <dbReference type="ARBA" id="ARBA00022692"/>
    </source>
</evidence>
<gene>
    <name evidence="9" type="primary">A03p016470.1_BraROA</name>
    <name evidence="9" type="ORF">IGI04_010060</name>
</gene>
<dbReference type="Proteomes" id="UP000823674">
    <property type="component" value="Chromosome A03"/>
</dbReference>
<evidence type="ECO:0000256" key="2">
    <source>
        <dbReference type="ARBA" id="ARBA00010199"/>
    </source>
</evidence>
<evidence type="ECO:0000256" key="6">
    <source>
        <dbReference type="ARBA" id="ARBA00023136"/>
    </source>
</evidence>
<dbReference type="CDD" id="cd13132">
    <property type="entry name" value="MATE_eukaryotic"/>
    <property type="match status" value="1"/>
</dbReference>
<keyword evidence="3" id="KW-0813">Transport</keyword>
<evidence type="ECO:0000256" key="3">
    <source>
        <dbReference type="ARBA" id="ARBA00022448"/>
    </source>
</evidence>
<dbReference type="InterPro" id="IPR045069">
    <property type="entry name" value="MATE_euk"/>
</dbReference>
<comment type="similarity">
    <text evidence="2 7">Belongs to the multi antimicrobial extrusion (MATE) (TC 2.A.66.1) family.</text>
</comment>
<feature type="transmembrane region" description="Helical" evidence="7">
    <location>
        <begin position="274"/>
        <end position="300"/>
    </location>
</feature>
<evidence type="ECO:0000256" key="7">
    <source>
        <dbReference type="RuleBase" id="RU004914"/>
    </source>
</evidence>
<dbReference type="PANTHER" id="PTHR11206">
    <property type="entry name" value="MULTIDRUG RESISTANCE PROTEIN"/>
    <property type="match status" value="1"/>
</dbReference>
<dbReference type="EMBL" id="JADBGQ010000003">
    <property type="protein sequence ID" value="KAG5403941.1"/>
    <property type="molecule type" value="Genomic_DNA"/>
</dbReference>
<keyword evidence="4 7" id="KW-0812">Transmembrane</keyword>
<keyword evidence="6 7" id="KW-0472">Membrane</keyword>
<sequence length="593" mass="64895">MYKSSSVRDEGTIPLLPKLSPHEKLHLNKNYSAPLTHFANEAISIARISLPLVFTGLLLYFRSFVSLYFLGGLGRPTLAGGSLALAFANITGYSLFSGLTMGVESICSQAFGAKRYNLVTATIRRGVLLLLLTSLPVSLLWINIEKILKTLKQDEDLASEAHIFLLYSVPDLVAQSFLHPLRVYLRTQAKTLPLSVCTAVASVLHLPITFLFVSYLGFGIKGIAVSGVVSNFNLVVFLFIYIRFLEDKVGINEEVLVEEEVEDSVREWKKLINLALPSCVSVCLEWWCYEIMILLCGFLINPKATVASMGILIQITSLVYIFPSSLSFAVSTRVGNELGSDRPMRARRAAVVGLGLSIALGFTALTFTVSVRNMWARLFTDDEEIIKLTSMVLPIVGLCELGNCPQTTGCGVLRGSARPRIGANVNMAAFYVVGMPVGMVLAFWFGFGFKGLWLGMLAAQMSCVCGMMVATCRTDWELEAVRAKELTAVDGGSSGDGVDVEVGKIRSEKGANSTEDFSSAVGSEAIRLTIEAEERKLPIVEQPMDQRHSRCPANLLSELNQQHSPALDNGRVIESRASRFTMTNNTTSRANRR</sequence>
<protein>
    <recommendedName>
        <fullName evidence="7">Protein DETOXIFICATION</fullName>
    </recommendedName>
    <alternativeName>
        <fullName evidence="7">Multidrug and toxic compound extrusion protein</fullName>
    </alternativeName>
</protein>
<evidence type="ECO:0000256" key="8">
    <source>
        <dbReference type="SAM" id="MobiDB-lite"/>
    </source>
</evidence>
<feature type="region of interest" description="Disordered" evidence="8">
    <location>
        <begin position="560"/>
        <end position="593"/>
    </location>
</feature>
<feature type="transmembrane region" description="Helical" evidence="7">
    <location>
        <begin position="192"/>
        <end position="216"/>
    </location>
</feature>
<proteinExistence type="inferred from homology"/>
<evidence type="ECO:0000313" key="10">
    <source>
        <dbReference type="Proteomes" id="UP000823674"/>
    </source>
</evidence>
<reference evidence="9 10" key="1">
    <citation type="submission" date="2021-03" db="EMBL/GenBank/DDBJ databases">
        <authorList>
            <person name="King G.J."/>
            <person name="Bancroft I."/>
            <person name="Baten A."/>
            <person name="Bloomfield J."/>
            <person name="Borpatragohain P."/>
            <person name="He Z."/>
            <person name="Irish N."/>
            <person name="Irwin J."/>
            <person name="Liu K."/>
            <person name="Mauleon R.P."/>
            <person name="Moore J."/>
            <person name="Morris R."/>
            <person name="Ostergaard L."/>
            <person name="Wang B."/>
            <person name="Wells R."/>
        </authorList>
    </citation>
    <scope>NUCLEOTIDE SEQUENCE [LARGE SCALE GENOMIC DNA]</scope>
    <source>
        <strain evidence="9">R-o-18</strain>
        <tissue evidence="9">Leaf</tissue>
    </source>
</reference>
<dbReference type="Pfam" id="PF01554">
    <property type="entry name" value="MatE"/>
    <property type="match status" value="2"/>
</dbReference>
<feature type="transmembrane region" description="Helical" evidence="7">
    <location>
        <begin position="83"/>
        <end position="106"/>
    </location>
</feature>
<evidence type="ECO:0000256" key="1">
    <source>
        <dbReference type="ARBA" id="ARBA00004141"/>
    </source>
</evidence>
<organism evidence="9 10">
    <name type="scientific">Brassica rapa subsp. trilocularis</name>
    <dbReference type="NCBI Taxonomy" id="1813537"/>
    <lineage>
        <taxon>Eukaryota</taxon>
        <taxon>Viridiplantae</taxon>
        <taxon>Streptophyta</taxon>
        <taxon>Embryophyta</taxon>
        <taxon>Tracheophyta</taxon>
        <taxon>Spermatophyta</taxon>
        <taxon>Magnoliopsida</taxon>
        <taxon>eudicotyledons</taxon>
        <taxon>Gunneridae</taxon>
        <taxon>Pentapetalae</taxon>
        <taxon>rosids</taxon>
        <taxon>malvids</taxon>
        <taxon>Brassicales</taxon>
        <taxon>Brassicaceae</taxon>
        <taxon>Brassiceae</taxon>
        <taxon>Brassica</taxon>
    </lineage>
</organism>
<dbReference type="InterPro" id="IPR002528">
    <property type="entry name" value="MATE_fam"/>
</dbReference>
<feature type="transmembrane region" description="Helical" evidence="7">
    <location>
        <begin position="351"/>
        <end position="371"/>
    </location>
</feature>
<comment type="caution">
    <text evidence="9">The sequence shown here is derived from an EMBL/GenBank/DDBJ whole genome shotgun (WGS) entry which is preliminary data.</text>
</comment>
<feature type="transmembrane region" description="Helical" evidence="7">
    <location>
        <begin position="222"/>
        <end position="242"/>
    </location>
</feature>
<feature type="compositionally biased region" description="Polar residues" evidence="8">
    <location>
        <begin position="578"/>
        <end position="593"/>
    </location>
</feature>
<comment type="subcellular location">
    <subcellularLocation>
        <location evidence="1">Membrane</location>
        <topology evidence="1">Multi-pass membrane protein</topology>
    </subcellularLocation>
</comment>
<comment type="caution">
    <text evidence="7">Lacks conserved residue(s) required for the propagation of feature annotation.</text>
</comment>
<name>A0ABQ7N1E0_BRACM</name>
<feature type="transmembrane region" description="Helical" evidence="7">
    <location>
        <begin position="50"/>
        <end position="71"/>
    </location>
</feature>
<evidence type="ECO:0000313" key="9">
    <source>
        <dbReference type="EMBL" id="KAG5403941.1"/>
    </source>
</evidence>
<accession>A0ABQ7N1E0</accession>
<dbReference type="NCBIfam" id="TIGR00797">
    <property type="entry name" value="matE"/>
    <property type="match status" value="1"/>
</dbReference>
<keyword evidence="10" id="KW-1185">Reference proteome</keyword>
<feature type="transmembrane region" description="Helical" evidence="7">
    <location>
        <begin position="425"/>
        <end position="446"/>
    </location>
</feature>
<keyword evidence="5 7" id="KW-1133">Transmembrane helix</keyword>
<feature type="transmembrane region" description="Helical" evidence="7">
    <location>
        <begin position="306"/>
        <end position="330"/>
    </location>
</feature>
<evidence type="ECO:0000256" key="5">
    <source>
        <dbReference type="ARBA" id="ARBA00022989"/>
    </source>
</evidence>
<feature type="transmembrane region" description="Helical" evidence="7">
    <location>
        <begin position="127"/>
        <end position="144"/>
    </location>
</feature>